<dbReference type="Pfam" id="PF01078">
    <property type="entry name" value="Mg_chelatase"/>
    <property type="match status" value="1"/>
</dbReference>
<dbReference type="AlphaFoldDB" id="H3NN76"/>
<keyword evidence="4" id="KW-1185">Reference proteome</keyword>
<evidence type="ECO:0000259" key="1">
    <source>
        <dbReference type="Pfam" id="PF01078"/>
    </source>
</evidence>
<dbReference type="Gene3D" id="3.30.230.10">
    <property type="match status" value="1"/>
</dbReference>
<dbReference type="InterPro" id="IPR025158">
    <property type="entry name" value="Mg_chelat-rel_C"/>
</dbReference>
<sequence length="489" mass="56878">MNQEILTYNFNNFDEKLVRISTINTKGMIRFTISGLISKSILESKERIISSFRYNKLKFPYGRVITNLYPANFKKEGTHYDLPIAMSILINQGIIENPKVHDYLFCGEMDLKGNLLEVHNPIRIIEFCKRNNIKNIILPYGNYLYINNFSDINIFMAKSIRDVIEHFNFNKNLQYQDNTKYLAQETTYDINDIMSQQSLIRALIIAIAGNHSLLIRGPIGSGKTISIKSIKSLFSILEKRESLILSDIYSRYNKNNTYLYYPQIIYPKNDIKIKELFGNDTQLGKISLSNFGIIVFDEFNTFNKTIMDKLLIYLDMGEVYKSNKRKYIQYPINSTFIATMNPCPCGNYGTSSKCNCTAGQIARHNSKISNALLDRIQMKISIEKTKYENTTNFYNIEGIRKKIHDAIKVQKERYNDSEIRNGNLESNLIDRYIEIDDKCSEMLIKLTEKYNLSMRCFQNIIRISRTISDIEGEQKIGINHIYEALKYNV</sequence>
<feature type="domain" description="Magnesium chelatase ChlI-like catalytic" evidence="1">
    <location>
        <begin position="189"/>
        <end position="388"/>
    </location>
</feature>
<dbReference type="PANTHER" id="PTHR32039:SF7">
    <property type="entry name" value="COMPETENCE PROTEIN COMM"/>
    <property type="match status" value="1"/>
</dbReference>
<evidence type="ECO:0000313" key="4">
    <source>
        <dbReference type="Proteomes" id="UP000004191"/>
    </source>
</evidence>
<dbReference type="Proteomes" id="UP000004191">
    <property type="component" value="Unassembled WGS sequence"/>
</dbReference>
<dbReference type="Gene3D" id="3.40.50.300">
    <property type="entry name" value="P-loop containing nucleotide triphosphate hydrolases"/>
    <property type="match status" value="1"/>
</dbReference>
<dbReference type="eggNOG" id="COG0606">
    <property type="taxonomic scope" value="Bacteria"/>
</dbReference>
<dbReference type="GO" id="GO:0005524">
    <property type="term" value="F:ATP binding"/>
    <property type="evidence" value="ECO:0007669"/>
    <property type="project" value="InterPro"/>
</dbReference>
<reference evidence="3 4" key="1">
    <citation type="submission" date="2012-01" db="EMBL/GenBank/DDBJ databases">
        <title>The Genome Sequence of Helcococcus kunzii ATCC 51366.</title>
        <authorList>
            <consortium name="The Broad Institute Genome Sequencing Platform"/>
            <person name="Earl A."/>
            <person name="Ward D."/>
            <person name="Feldgarden M."/>
            <person name="Gevers D."/>
            <person name="Huys G."/>
            <person name="Young S.K."/>
            <person name="Zeng Q."/>
            <person name="Gargeya S."/>
            <person name="Fitzgerald M."/>
            <person name="Haas B."/>
            <person name="Abouelleil A."/>
            <person name="Alvarado L."/>
            <person name="Arachchi H.M."/>
            <person name="Berlin A."/>
            <person name="Chapman S.B."/>
            <person name="Gearin G."/>
            <person name="Goldberg J."/>
            <person name="Griggs A."/>
            <person name="Gujja S."/>
            <person name="Hansen M."/>
            <person name="Heiman D."/>
            <person name="Howarth C."/>
            <person name="Larimer J."/>
            <person name="Lui A."/>
            <person name="MacDonald P.J.P."/>
            <person name="McCowen C."/>
            <person name="Montmayeur A."/>
            <person name="Murphy C."/>
            <person name="Neiman D."/>
            <person name="Pearson M."/>
            <person name="Priest M."/>
            <person name="Roberts A."/>
            <person name="Saif S."/>
            <person name="Shea T."/>
            <person name="Sisk P."/>
            <person name="Stolte C."/>
            <person name="Sykes S."/>
            <person name="Wortman J."/>
            <person name="Nusbaum C."/>
            <person name="Birren B."/>
        </authorList>
    </citation>
    <scope>NUCLEOTIDE SEQUENCE [LARGE SCALE GENOMIC DNA]</scope>
    <source>
        <strain evidence="3 4">ATCC 51366</strain>
    </source>
</reference>
<dbReference type="InterPro" id="IPR027417">
    <property type="entry name" value="P-loop_NTPase"/>
</dbReference>
<accession>H3NN76</accession>
<dbReference type="EMBL" id="AGEI01000020">
    <property type="protein sequence ID" value="EHR34480.1"/>
    <property type="molecule type" value="Genomic_DNA"/>
</dbReference>
<dbReference type="Pfam" id="PF13541">
    <property type="entry name" value="ChlI"/>
    <property type="match status" value="1"/>
</dbReference>
<dbReference type="InterPro" id="IPR045006">
    <property type="entry name" value="CHLI-like"/>
</dbReference>
<dbReference type="InterPro" id="IPR020568">
    <property type="entry name" value="Ribosomal_Su5_D2-typ_SF"/>
</dbReference>
<evidence type="ECO:0000259" key="2">
    <source>
        <dbReference type="Pfam" id="PF13335"/>
    </source>
</evidence>
<dbReference type="PANTHER" id="PTHR32039">
    <property type="entry name" value="MAGNESIUM-CHELATASE SUBUNIT CHLI"/>
    <property type="match status" value="1"/>
</dbReference>
<feature type="domain" description="Mg chelatase-related protein C-terminal" evidence="2">
    <location>
        <begin position="398"/>
        <end position="487"/>
    </location>
</feature>
<dbReference type="SUPFAM" id="SSF54211">
    <property type="entry name" value="Ribosomal protein S5 domain 2-like"/>
    <property type="match status" value="1"/>
</dbReference>
<dbReference type="HOGENOM" id="CLU_026145_1_1_9"/>
<dbReference type="Pfam" id="PF13335">
    <property type="entry name" value="Mg_chelatase_C"/>
    <property type="match status" value="1"/>
</dbReference>
<dbReference type="RefSeq" id="WP_005398149.1">
    <property type="nucleotide sequence ID" value="NZ_JH601088.1"/>
</dbReference>
<name>H3NN76_9FIRM</name>
<dbReference type="InterPro" id="IPR014721">
    <property type="entry name" value="Ribsml_uS5_D2-typ_fold_subgr"/>
</dbReference>
<dbReference type="OrthoDB" id="9813147at2"/>
<proteinExistence type="predicted"/>
<dbReference type="GeneID" id="96998786"/>
<dbReference type="PATRIC" id="fig|883114.3.peg.779"/>
<organism evidence="3 4">
    <name type="scientific">Helcococcus kunzii ATCC 51366</name>
    <dbReference type="NCBI Taxonomy" id="883114"/>
    <lineage>
        <taxon>Bacteria</taxon>
        <taxon>Bacillati</taxon>
        <taxon>Bacillota</taxon>
        <taxon>Tissierellia</taxon>
        <taxon>Tissierellales</taxon>
        <taxon>Peptoniphilaceae</taxon>
        <taxon>Helcococcus</taxon>
    </lineage>
</organism>
<protein>
    <submittedName>
        <fullName evidence="3">Mg chelatase-like protein</fullName>
    </submittedName>
</protein>
<comment type="caution">
    <text evidence="3">The sequence shown here is derived from an EMBL/GenBank/DDBJ whole genome shotgun (WGS) entry which is preliminary data.</text>
</comment>
<dbReference type="SUPFAM" id="SSF52540">
    <property type="entry name" value="P-loop containing nucleoside triphosphate hydrolases"/>
    <property type="match status" value="1"/>
</dbReference>
<gene>
    <name evidence="3" type="ORF">HMPREF9709_00787</name>
</gene>
<dbReference type="STRING" id="883114.HMPREF9709_00787"/>
<evidence type="ECO:0000313" key="3">
    <source>
        <dbReference type="EMBL" id="EHR34480.1"/>
    </source>
</evidence>
<dbReference type="InterPro" id="IPR000523">
    <property type="entry name" value="Mg_chelatse_chII-like_cat_dom"/>
</dbReference>